<dbReference type="InterPro" id="IPR029063">
    <property type="entry name" value="SAM-dependent_MTases_sf"/>
</dbReference>
<reference evidence="2 3" key="1">
    <citation type="submission" date="2020-08" db="EMBL/GenBank/DDBJ databases">
        <title>Sequencing the genomes of 1000 actinobacteria strains.</title>
        <authorList>
            <person name="Klenk H.-P."/>
        </authorList>
    </citation>
    <scope>NUCLEOTIDE SEQUENCE [LARGE SCALE GENOMIC DNA]</scope>
    <source>
        <strain evidence="2 3">DSM 46887</strain>
    </source>
</reference>
<evidence type="ECO:0000256" key="1">
    <source>
        <dbReference type="SAM" id="Coils"/>
    </source>
</evidence>
<sequence>MSHLRSTPPGTPDLCPAPLVSMAEIAAMAQVRRPVVSTWRRRYDDFPAAVPGSAGRPRFHSREVVDWLITSGLGNTDPARLRAEPALHSIAAHADRFGPRRLVEIVGSLLCLRHLDEKPLLPGASDDPRGDAHLDPDETWAALRRRAERMDAEDELVLRELRATDGSAVPLARLAEDLVEAAYTPAGAYEQLLAARARLGLAELTADALTPELLRLLVRLADPRSGVERHGTVTLADPHAGAGDLLAALVRAVEDPTMIRALAAEPDEWLARLTRRRLLLGGVDELDLDVRVGADLEERLADLDLIVTRLPYRAGETRSKLAALEAVERVCDLLGPGRTAVVLGPADALVGALPDTQEARFRSTLLRSGIVESVVTLPGGVTPYRPGYRCALWTLTRDPITAVRGFVLLADLGAEALDERVRARLAEDVLLWRAEGRRSDGHDPRYGRIVPVARLDAEFGGPLVPMEPPVSHVLARTVTERPALIAEAEGRLEQADEHARRYTGEYGRLRGGVVLRTGERPGLTTVGALIAAGRVTKVSGHRLDARHLTAEGHHPVLGPEEVIGDLPAGARRIDRAVLAGYEYAAFTEPGDLVYTLTPRLGFTVDHEGTCVVAFPARVLRVAPASERPLTPRVLAALLSAARNTGRSRGAVRPARRIEDFVLPDLDPADAARLDALLAEVERRRELLRAQDDALEEIRRLTVAGFADGTLTIDDS</sequence>
<proteinExistence type="predicted"/>
<dbReference type="SUPFAM" id="SSF53335">
    <property type="entry name" value="S-adenosyl-L-methionine-dependent methyltransferases"/>
    <property type="match status" value="1"/>
</dbReference>
<accession>A0A7W9IJQ3</accession>
<feature type="coiled-coil region" evidence="1">
    <location>
        <begin position="670"/>
        <end position="697"/>
    </location>
</feature>
<keyword evidence="3" id="KW-1185">Reference proteome</keyword>
<dbReference type="EMBL" id="JACHMP010000001">
    <property type="protein sequence ID" value="MBB5821690.1"/>
    <property type="molecule type" value="Genomic_DNA"/>
</dbReference>
<protein>
    <recommendedName>
        <fullName evidence="4">DNA methylase adenine-specific domain-containing protein</fullName>
    </recommendedName>
</protein>
<name>A0A7W9IJQ3_9ACTN</name>
<evidence type="ECO:0000313" key="3">
    <source>
        <dbReference type="Proteomes" id="UP000540685"/>
    </source>
</evidence>
<dbReference type="AlphaFoldDB" id="A0A7W9IJQ3"/>
<gene>
    <name evidence="2" type="ORF">F4562_004752</name>
</gene>
<evidence type="ECO:0000313" key="2">
    <source>
        <dbReference type="EMBL" id="MBB5821690.1"/>
    </source>
</evidence>
<comment type="caution">
    <text evidence="2">The sequence shown here is derived from an EMBL/GenBank/DDBJ whole genome shotgun (WGS) entry which is preliminary data.</text>
</comment>
<dbReference type="Gene3D" id="3.40.50.150">
    <property type="entry name" value="Vaccinia Virus protein VP39"/>
    <property type="match status" value="1"/>
</dbReference>
<keyword evidence="1" id="KW-0175">Coiled coil</keyword>
<dbReference type="Proteomes" id="UP000540685">
    <property type="component" value="Unassembled WGS sequence"/>
</dbReference>
<organism evidence="2 3">
    <name type="scientific">Streptosporangium becharense</name>
    <dbReference type="NCBI Taxonomy" id="1816182"/>
    <lineage>
        <taxon>Bacteria</taxon>
        <taxon>Bacillati</taxon>
        <taxon>Actinomycetota</taxon>
        <taxon>Actinomycetes</taxon>
        <taxon>Streptosporangiales</taxon>
        <taxon>Streptosporangiaceae</taxon>
        <taxon>Streptosporangium</taxon>
    </lineage>
</organism>
<evidence type="ECO:0008006" key="4">
    <source>
        <dbReference type="Google" id="ProtNLM"/>
    </source>
</evidence>
<dbReference type="RefSeq" id="WP_184541108.1">
    <property type="nucleotide sequence ID" value="NZ_JACHMP010000001.1"/>
</dbReference>